<dbReference type="Proteomes" id="UP000185936">
    <property type="component" value="Unassembled WGS sequence"/>
</dbReference>
<sequence>MGNFRDLLSPVVINEVPIMDRCLDILSVVDGETSEVRQNC</sequence>
<accession>A0A1N7D6L8</accession>
<evidence type="ECO:0000313" key="1">
    <source>
        <dbReference type="EMBL" id="SIR71526.1"/>
    </source>
</evidence>
<proteinExistence type="predicted"/>
<protein>
    <submittedName>
        <fullName evidence="1">Uncharacterized protein</fullName>
    </submittedName>
</protein>
<gene>
    <name evidence="1" type="ORF">SAMN05421752_10217</name>
</gene>
<reference evidence="2" key="1">
    <citation type="submission" date="2017-01" db="EMBL/GenBank/DDBJ databases">
        <authorList>
            <person name="Varghese N."/>
            <person name="Submissions S."/>
        </authorList>
    </citation>
    <scope>NUCLEOTIDE SEQUENCE [LARGE SCALE GENOMIC DNA]</scope>
    <source>
        <strain evidence="2">type strain: HArc-</strain>
    </source>
</reference>
<name>A0A1N7D6L8_9EURY</name>
<dbReference type="EMBL" id="FTNR01000002">
    <property type="protein sequence ID" value="SIR71526.1"/>
    <property type="molecule type" value="Genomic_DNA"/>
</dbReference>
<dbReference type="AlphaFoldDB" id="A0A1N7D6L8"/>
<organism evidence="1 2">
    <name type="scientific">Natronorubrum thiooxidans</name>
    <dbReference type="NCBI Taxonomy" id="308853"/>
    <lineage>
        <taxon>Archaea</taxon>
        <taxon>Methanobacteriati</taxon>
        <taxon>Methanobacteriota</taxon>
        <taxon>Stenosarchaea group</taxon>
        <taxon>Halobacteria</taxon>
        <taxon>Halobacteriales</taxon>
        <taxon>Natrialbaceae</taxon>
        <taxon>Natronorubrum</taxon>
    </lineage>
</organism>
<keyword evidence="2" id="KW-1185">Reference proteome</keyword>
<evidence type="ECO:0000313" key="2">
    <source>
        <dbReference type="Proteomes" id="UP000185936"/>
    </source>
</evidence>